<evidence type="ECO:0000259" key="7">
    <source>
        <dbReference type="PROSITE" id="PS51462"/>
    </source>
</evidence>
<evidence type="ECO:0000256" key="3">
    <source>
        <dbReference type="ARBA" id="ARBA00022723"/>
    </source>
</evidence>
<comment type="caution">
    <text evidence="8">The sequence shown here is derived from an EMBL/GenBank/DDBJ whole genome shotgun (WGS) entry which is preliminary data.</text>
</comment>
<dbReference type="PROSITE" id="PS51462">
    <property type="entry name" value="NUDIX"/>
    <property type="match status" value="1"/>
</dbReference>
<dbReference type="Gene3D" id="3.90.79.10">
    <property type="entry name" value="Nucleoside Triphosphate Pyrophosphohydrolase"/>
    <property type="match status" value="1"/>
</dbReference>
<proteinExistence type="inferred from homology"/>
<dbReference type="Pfam" id="PF00293">
    <property type="entry name" value="NUDIX"/>
    <property type="match status" value="1"/>
</dbReference>
<comment type="cofactor">
    <cofactor evidence="1">
        <name>Mg(2+)</name>
        <dbReference type="ChEBI" id="CHEBI:18420"/>
    </cofactor>
</comment>
<organism evidence="8 9">
    <name type="scientific">Pseudonocardia bannensis</name>
    <dbReference type="NCBI Taxonomy" id="630973"/>
    <lineage>
        <taxon>Bacteria</taxon>
        <taxon>Bacillati</taxon>
        <taxon>Actinomycetota</taxon>
        <taxon>Actinomycetes</taxon>
        <taxon>Pseudonocardiales</taxon>
        <taxon>Pseudonocardiaceae</taxon>
        <taxon>Pseudonocardia</taxon>
    </lineage>
</organism>
<protein>
    <submittedName>
        <fullName evidence="8">NUDIX domain-containing protein</fullName>
    </submittedName>
</protein>
<accession>A0A848DE07</accession>
<keyword evidence="3 6" id="KW-0479">Metal-binding</keyword>
<feature type="domain" description="Nudix hydrolase" evidence="7">
    <location>
        <begin position="34"/>
        <end position="165"/>
    </location>
</feature>
<dbReference type="RefSeq" id="WP_169410299.1">
    <property type="nucleotide sequence ID" value="NZ_JAAXKZ010000009.1"/>
</dbReference>
<gene>
    <name evidence="8" type="ORF">HF519_04200</name>
</gene>
<keyword evidence="5 6" id="KW-0460">Magnesium</keyword>
<evidence type="ECO:0000313" key="9">
    <source>
        <dbReference type="Proteomes" id="UP000586918"/>
    </source>
</evidence>
<dbReference type="InterPro" id="IPR024195">
    <property type="entry name" value="NUDIX_hydrolase_YfcD_pred"/>
</dbReference>
<dbReference type="AlphaFoldDB" id="A0A848DE07"/>
<comment type="similarity">
    <text evidence="2">Belongs to the Nudix hydrolase family.</text>
</comment>
<evidence type="ECO:0000313" key="8">
    <source>
        <dbReference type="EMBL" id="NMH90797.1"/>
    </source>
</evidence>
<keyword evidence="9" id="KW-1185">Reference proteome</keyword>
<evidence type="ECO:0000256" key="4">
    <source>
        <dbReference type="ARBA" id="ARBA00022801"/>
    </source>
</evidence>
<dbReference type="Proteomes" id="UP000586918">
    <property type="component" value="Unassembled WGS sequence"/>
</dbReference>
<feature type="binding site" evidence="6">
    <location>
        <position position="92"/>
    </location>
    <ligand>
        <name>Mg(2+)</name>
        <dbReference type="ChEBI" id="CHEBI:18420"/>
    </ligand>
</feature>
<evidence type="ECO:0000256" key="1">
    <source>
        <dbReference type="ARBA" id="ARBA00001946"/>
    </source>
</evidence>
<dbReference type="GO" id="GO:0046872">
    <property type="term" value="F:metal ion binding"/>
    <property type="evidence" value="ECO:0007669"/>
    <property type="project" value="UniProtKB-KW"/>
</dbReference>
<dbReference type="PROSITE" id="PS00893">
    <property type="entry name" value="NUDIX_BOX"/>
    <property type="match status" value="1"/>
</dbReference>
<reference evidence="8 9" key="1">
    <citation type="submission" date="2020-04" db="EMBL/GenBank/DDBJ databases">
        <authorList>
            <person name="Klaysubun C."/>
            <person name="Duangmal K."/>
            <person name="Lipun K."/>
        </authorList>
    </citation>
    <scope>NUCLEOTIDE SEQUENCE [LARGE SCALE GENOMIC DNA]</scope>
    <source>
        <strain evidence="8 9">DSM 45300</strain>
    </source>
</reference>
<dbReference type="SUPFAM" id="SSF55811">
    <property type="entry name" value="Nudix"/>
    <property type="match status" value="1"/>
</dbReference>
<keyword evidence="4" id="KW-0378">Hydrolase</keyword>
<dbReference type="PIRSF" id="PIRSF017340">
    <property type="entry name" value="Nudix_hydro"/>
    <property type="match status" value="1"/>
</dbReference>
<sequence>MQAGHPADELVAVYDAAGAVIGVAARGEVYARSLWHGSAGVLLRSGDGERVYVHRRSPQKLVMAGLHDCWAGGVVGPGESPEQTAARELAEELGVIGVPLRPLFALAWDQGRGGLRCHLFAYEASWDGPVVHQPSEIASGGWMDLDELRARLADPDWPFVPDGRALIERWFSERP</sequence>
<evidence type="ECO:0000256" key="5">
    <source>
        <dbReference type="ARBA" id="ARBA00022842"/>
    </source>
</evidence>
<evidence type="ECO:0000256" key="6">
    <source>
        <dbReference type="PIRSR" id="PIRSR017340-1"/>
    </source>
</evidence>
<name>A0A848DE07_9PSEU</name>
<dbReference type="InterPro" id="IPR000086">
    <property type="entry name" value="NUDIX_hydrolase_dom"/>
</dbReference>
<dbReference type="InterPro" id="IPR015797">
    <property type="entry name" value="NUDIX_hydrolase-like_dom_sf"/>
</dbReference>
<dbReference type="EMBL" id="JAAXKZ010000009">
    <property type="protein sequence ID" value="NMH90797.1"/>
    <property type="molecule type" value="Genomic_DNA"/>
</dbReference>
<evidence type="ECO:0000256" key="2">
    <source>
        <dbReference type="ARBA" id="ARBA00005582"/>
    </source>
</evidence>
<dbReference type="GO" id="GO:0016817">
    <property type="term" value="F:hydrolase activity, acting on acid anhydrides"/>
    <property type="evidence" value="ECO:0007669"/>
    <property type="project" value="InterPro"/>
</dbReference>
<feature type="binding site" evidence="6">
    <location>
        <position position="88"/>
    </location>
    <ligand>
        <name>Mg(2+)</name>
        <dbReference type="ChEBI" id="CHEBI:18420"/>
    </ligand>
</feature>
<dbReference type="InterPro" id="IPR020084">
    <property type="entry name" value="NUDIX_hydrolase_CS"/>
</dbReference>